<protein>
    <recommendedName>
        <fullName evidence="5">Capsid scaffolding protein</fullName>
    </recommendedName>
</protein>
<dbReference type="Proteomes" id="UP000188728">
    <property type="component" value="Unassembled WGS sequence"/>
</dbReference>
<proteinExistence type="predicted"/>
<organism evidence="3 4">
    <name type="scientific">Rodentibacter trehalosifermentans</name>
    <dbReference type="NCBI Taxonomy" id="1908263"/>
    <lineage>
        <taxon>Bacteria</taxon>
        <taxon>Pseudomonadati</taxon>
        <taxon>Pseudomonadota</taxon>
        <taxon>Gammaproteobacteria</taxon>
        <taxon>Pasteurellales</taxon>
        <taxon>Pasteurellaceae</taxon>
        <taxon>Rodentibacter</taxon>
    </lineage>
</organism>
<evidence type="ECO:0000256" key="1">
    <source>
        <dbReference type="SAM" id="Coils"/>
    </source>
</evidence>
<dbReference type="AlphaFoldDB" id="A0A1V3ILF9"/>
<comment type="caution">
    <text evidence="3">The sequence shown here is derived from an EMBL/GenBank/DDBJ whole genome shotgun (WGS) entry which is preliminary data.</text>
</comment>
<evidence type="ECO:0000256" key="2">
    <source>
        <dbReference type="SAM" id="MobiDB-lite"/>
    </source>
</evidence>
<dbReference type="InterPro" id="IPR009228">
    <property type="entry name" value="Capsid_scaffold_GpO"/>
</dbReference>
<evidence type="ECO:0000313" key="4">
    <source>
        <dbReference type="Proteomes" id="UP000188728"/>
    </source>
</evidence>
<name>A0A1V3ILF9_9PAST</name>
<feature type="coiled-coil region" evidence="1">
    <location>
        <begin position="180"/>
        <end position="214"/>
    </location>
</feature>
<evidence type="ECO:0008006" key="5">
    <source>
        <dbReference type="Google" id="ProtNLM"/>
    </source>
</evidence>
<keyword evidence="1" id="KW-0175">Coiled coil</keyword>
<evidence type="ECO:0000313" key="3">
    <source>
        <dbReference type="EMBL" id="OOF42801.1"/>
    </source>
</evidence>
<dbReference type="RefSeq" id="WP_077474771.1">
    <property type="nucleotide sequence ID" value="NZ_MLHK01000086.1"/>
</dbReference>
<gene>
    <name evidence="3" type="ORF">BKK51_12475</name>
</gene>
<accession>A0A1V3ILF9</accession>
<dbReference type="EMBL" id="MLHK01000086">
    <property type="protein sequence ID" value="OOF42801.1"/>
    <property type="molecule type" value="Genomic_DNA"/>
</dbReference>
<feature type="region of interest" description="Disordered" evidence="2">
    <location>
        <begin position="218"/>
        <end position="237"/>
    </location>
</feature>
<sequence length="237" mass="26452">MAKQSKFFRVAKAGATTDGRKISPEWIEQMAKNYNPAIYQARISIEHIKGLHPNSDFRNMGDVLALKTEKKGKDLYLLAQIAPTDELIAYTKAKQKNFTSIEVNPSFADTGEAYLVGLAVTDNPASLGTDYLEFAAKNTTANIYTARKTDPQNIITEAVEFAAQWEEVADPQPQEKPVEFSSLLAEIQQLRAENAAMRESMEEIKATFKRLEETPAPGYKERPLVAGEMPSDNHFSF</sequence>
<dbReference type="Pfam" id="PF05929">
    <property type="entry name" value="Phage_GPO"/>
    <property type="match status" value="1"/>
</dbReference>
<reference evidence="3 4" key="1">
    <citation type="submission" date="2016-10" db="EMBL/GenBank/DDBJ databases">
        <title>Rodentibacter gen. nov. and new species.</title>
        <authorList>
            <person name="Christensen H."/>
        </authorList>
    </citation>
    <scope>NUCLEOTIDE SEQUENCE [LARGE SCALE GENOMIC DNA]</scope>
    <source>
        <strain evidence="3 4">H1983213011</strain>
    </source>
</reference>